<reference evidence="1" key="1">
    <citation type="submission" date="2018-05" db="EMBL/GenBank/DDBJ databases">
        <authorList>
            <person name="Lanie J.A."/>
            <person name="Ng W.-L."/>
            <person name="Kazmierczak K.M."/>
            <person name="Andrzejewski T.M."/>
            <person name="Davidsen T.M."/>
            <person name="Wayne K.J."/>
            <person name="Tettelin H."/>
            <person name="Glass J.I."/>
            <person name="Rusch D."/>
            <person name="Podicherti R."/>
            <person name="Tsui H.-C.T."/>
            <person name="Winkler M.E."/>
        </authorList>
    </citation>
    <scope>NUCLEOTIDE SEQUENCE</scope>
</reference>
<sequence length="44" mass="5032">VTIFDSEASRFDFIENSTIQTALNVRDMYCIENDITISQSSEDI</sequence>
<proteinExistence type="predicted"/>
<gene>
    <name evidence="1" type="ORF">METZ01_LOCUS384017</name>
</gene>
<name>A0A382UA81_9ZZZZ</name>
<protein>
    <submittedName>
        <fullName evidence="1">Uncharacterized protein</fullName>
    </submittedName>
</protein>
<dbReference type="EMBL" id="UINC01142683">
    <property type="protein sequence ID" value="SVD31163.1"/>
    <property type="molecule type" value="Genomic_DNA"/>
</dbReference>
<accession>A0A382UA81</accession>
<organism evidence="1">
    <name type="scientific">marine metagenome</name>
    <dbReference type="NCBI Taxonomy" id="408172"/>
    <lineage>
        <taxon>unclassified sequences</taxon>
        <taxon>metagenomes</taxon>
        <taxon>ecological metagenomes</taxon>
    </lineage>
</organism>
<feature type="non-terminal residue" evidence="1">
    <location>
        <position position="1"/>
    </location>
</feature>
<evidence type="ECO:0000313" key="1">
    <source>
        <dbReference type="EMBL" id="SVD31163.1"/>
    </source>
</evidence>
<dbReference type="AlphaFoldDB" id="A0A382UA81"/>